<sequence>MAIVFKTDRVRGEWTKLHHYNPALCKIVHELSAYLAKQQQNLTITCIYRSQKENNEIYRASKPKHQKVTAHTYYTAVDIRSHGLEAFIPEMLELLNAHNSRNANRTRSGQTAIFHEVNGHGPHFHIQFQEKHAHKLPKHANHS</sequence>
<organism evidence="1 2">
    <name type="scientific">Paraburkholderia pallida</name>
    <dbReference type="NCBI Taxonomy" id="2547399"/>
    <lineage>
        <taxon>Bacteria</taxon>
        <taxon>Pseudomonadati</taxon>
        <taxon>Pseudomonadota</taxon>
        <taxon>Betaproteobacteria</taxon>
        <taxon>Burkholderiales</taxon>
        <taxon>Burkholderiaceae</taxon>
        <taxon>Paraburkholderia</taxon>
    </lineage>
</organism>
<evidence type="ECO:0000313" key="2">
    <source>
        <dbReference type="Proteomes" id="UP000295727"/>
    </source>
</evidence>
<dbReference type="Gene3D" id="3.30.1380.10">
    <property type="match status" value="1"/>
</dbReference>
<dbReference type="RefSeq" id="WP_134758470.1">
    <property type="nucleotide sequence ID" value="NZ_CP038151.1"/>
</dbReference>
<gene>
    <name evidence="1" type="ORF">E1956_37845</name>
</gene>
<evidence type="ECO:0000313" key="1">
    <source>
        <dbReference type="EMBL" id="QBR02961.1"/>
    </source>
</evidence>
<accession>A0A4P7D2F9</accession>
<reference evidence="1 2" key="1">
    <citation type="submission" date="2019-03" db="EMBL/GenBank/DDBJ databases">
        <title>Paraburkholderia sp. 7MH5, isolated from subtropical forest soil.</title>
        <authorList>
            <person name="Gao Z.-H."/>
            <person name="Qiu L.-H."/>
        </authorList>
    </citation>
    <scope>NUCLEOTIDE SEQUENCE [LARGE SCALE GENOMIC DNA]</scope>
    <source>
        <strain evidence="1 2">7MH5</strain>
    </source>
</reference>
<proteinExistence type="predicted"/>
<dbReference type="KEGG" id="ppai:E1956_37845"/>
<dbReference type="Proteomes" id="UP000295727">
    <property type="component" value="Chromosome 4"/>
</dbReference>
<keyword evidence="2" id="KW-1185">Reference proteome</keyword>
<dbReference type="AlphaFoldDB" id="A0A4P7D2F9"/>
<dbReference type="EMBL" id="CP038151">
    <property type="protein sequence ID" value="QBR02961.1"/>
    <property type="molecule type" value="Genomic_DNA"/>
</dbReference>
<name>A0A4P7D2F9_9BURK</name>
<protein>
    <submittedName>
        <fullName evidence="1">Uncharacterized protein</fullName>
    </submittedName>
</protein>
<dbReference type="InterPro" id="IPR009045">
    <property type="entry name" value="Zn_M74/Hedgehog-like"/>
</dbReference>